<accession>A0ACB9D8E0</accession>
<dbReference type="EMBL" id="CM042037">
    <property type="protein sequence ID" value="KAI3742884.1"/>
    <property type="molecule type" value="Genomic_DNA"/>
</dbReference>
<evidence type="ECO:0000313" key="1">
    <source>
        <dbReference type="EMBL" id="KAI3742884.1"/>
    </source>
</evidence>
<keyword evidence="2" id="KW-1185">Reference proteome</keyword>
<name>A0ACB9D8E0_9ASTR</name>
<reference evidence="2" key="1">
    <citation type="journal article" date="2022" name="Mol. Ecol. Resour.">
        <title>The genomes of chicory, endive, great burdock and yacon provide insights into Asteraceae palaeo-polyploidization history and plant inulin production.</title>
        <authorList>
            <person name="Fan W."/>
            <person name="Wang S."/>
            <person name="Wang H."/>
            <person name="Wang A."/>
            <person name="Jiang F."/>
            <person name="Liu H."/>
            <person name="Zhao H."/>
            <person name="Xu D."/>
            <person name="Zhang Y."/>
        </authorList>
    </citation>
    <scope>NUCLEOTIDE SEQUENCE [LARGE SCALE GENOMIC DNA]</scope>
    <source>
        <strain evidence="2">cv. Yunnan</strain>
    </source>
</reference>
<reference evidence="1 2" key="2">
    <citation type="journal article" date="2022" name="Mol. Ecol. Resour.">
        <title>The genomes of chicory, endive, great burdock and yacon provide insights into Asteraceae paleo-polyploidization history and plant inulin production.</title>
        <authorList>
            <person name="Fan W."/>
            <person name="Wang S."/>
            <person name="Wang H."/>
            <person name="Wang A."/>
            <person name="Jiang F."/>
            <person name="Liu H."/>
            <person name="Zhao H."/>
            <person name="Xu D."/>
            <person name="Zhang Y."/>
        </authorList>
    </citation>
    <scope>NUCLEOTIDE SEQUENCE [LARGE SCALE GENOMIC DNA]</scope>
    <source>
        <strain evidence="2">cv. Yunnan</strain>
        <tissue evidence="1">Leaves</tissue>
    </source>
</reference>
<organism evidence="1 2">
    <name type="scientific">Smallanthus sonchifolius</name>
    <dbReference type="NCBI Taxonomy" id="185202"/>
    <lineage>
        <taxon>Eukaryota</taxon>
        <taxon>Viridiplantae</taxon>
        <taxon>Streptophyta</taxon>
        <taxon>Embryophyta</taxon>
        <taxon>Tracheophyta</taxon>
        <taxon>Spermatophyta</taxon>
        <taxon>Magnoliopsida</taxon>
        <taxon>eudicotyledons</taxon>
        <taxon>Gunneridae</taxon>
        <taxon>Pentapetalae</taxon>
        <taxon>asterids</taxon>
        <taxon>campanulids</taxon>
        <taxon>Asterales</taxon>
        <taxon>Asteraceae</taxon>
        <taxon>Asteroideae</taxon>
        <taxon>Heliantheae alliance</taxon>
        <taxon>Millerieae</taxon>
        <taxon>Smallanthus</taxon>
    </lineage>
</organism>
<gene>
    <name evidence="1" type="ORF">L1987_60582</name>
</gene>
<dbReference type="Proteomes" id="UP001056120">
    <property type="component" value="Linkage Group LG20"/>
</dbReference>
<protein>
    <submittedName>
        <fullName evidence="1">Uncharacterized protein</fullName>
    </submittedName>
</protein>
<evidence type="ECO:0000313" key="2">
    <source>
        <dbReference type="Proteomes" id="UP001056120"/>
    </source>
</evidence>
<proteinExistence type="predicted"/>
<sequence>MEVAFIGRCHQEIERDTAQRKESQKKREKEKAIKVDGDGGILETTSQVLETISGGKHATGNRQDSEQGFQLQTEGSNNRFSLSCKP</sequence>
<comment type="caution">
    <text evidence="1">The sequence shown here is derived from an EMBL/GenBank/DDBJ whole genome shotgun (WGS) entry which is preliminary data.</text>
</comment>